<evidence type="ECO:0000256" key="3">
    <source>
        <dbReference type="PROSITE-ProRule" id="PRU00023"/>
    </source>
</evidence>
<feature type="repeat" description="ANK" evidence="3">
    <location>
        <begin position="576"/>
        <end position="608"/>
    </location>
</feature>
<feature type="repeat" description="ANK" evidence="3">
    <location>
        <begin position="1469"/>
        <end position="1501"/>
    </location>
</feature>
<feature type="repeat" description="ANK" evidence="3">
    <location>
        <begin position="1340"/>
        <end position="1372"/>
    </location>
</feature>
<feature type="repeat" description="ANK" evidence="3">
    <location>
        <begin position="1838"/>
        <end position="1870"/>
    </location>
</feature>
<dbReference type="InterPro" id="IPR056884">
    <property type="entry name" value="NPHP3-like_N"/>
</dbReference>
<dbReference type="Pfam" id="PF00023">
    <property type="entry name" value="Ank"/>
    <property type="match status" value="2"/>
</dbReference>
<dbReference type="PANTHER" id="PTHR24123">
    <property type="entry name" value="ANKYRIN REPEAT-CONTAINING"/>
    <property type="match status" value="1"/>
</dbReference>
<dbReference type="Gene3D" id="3.40.50.300">
    <property type="entry name" value="P-loop containing nucleotide triphosphate hydrolases"/>
    <property type="match status" value="1"/>
</dbReference>
<dbReference type="InterPro" id="IPR027417">
    <property type="entry name" value="P-loop_NTPase"/>
</dbReference>
<evidence type="ECO:0000259" key="5">
    <source>
        <dbReference type="Pfam" id="PF24883"/>
    </source>
</evidence>
<name>A0ABR1HM19_9HYPO</name>
<keyword evidence="1" id="KW-0677">Repeat</keyword>
<dbReference type="PANTHER" id="PTHR24123:SF33">
    <property type="entry name" value="PROTEIN HOS4"/>
    <property type="match status" value="1"/>
</dbReference>
<dbReference type="Pfam" id="PF24883">
    <property type="entry name" value="NPHP3_N"/>
    <property type="match status" value="1"/>
</dbReference>
<dbReference type="PROSITE" id="PS50297">
    <property type="entry name" value="ANK_REP_REGION"/>
    <property type="match status" value="7"/>
</dbReference>
<keyword evidence="7" id="KW-1185">Reference proteome</keyword>
<feature type="repeat" description="ANK" evidence="3">
    <location>
        <begin position="1141"/>
        <end position="1173"/>
    </location>
</feature>
<keyword evidence="2 3" id="KW-0040">ANK repeat</keyword>
<proteinExistence type="predicted"/>
<evidence type="ECO:0000313" key="6">
    <source>
        <dbReference type="EMBL" id="KAK7422187.1"/>
    </source>
</evidence>
<dbReference type="EMBL" id="JAZAVK010000112">
    <property type="protein sequence ID" value="KAK7422187.1"/>
    <property type="molecule type" value="Genomic_DNA"/>
</dbReference>
<evidence type="ECO:0000256" key="4">
    <source>
        <dbReference type="SAM" id="MobiDB-lite"/>
    </source>
</evidence>
<dbReference type="SUPFAM" id="SSF48403">
    <property type="entry name" value="Ankyrin repeat"/>
    <property type="match status" value="6"/>
</dbReference>
<feature type="compositionally biased region" description="Acidic residues" evidence="4">
    <location>
        <begin position="767"/>
        <end position="779"/>
    </location>
</feature>
<reference evidence="6 7" key="1">
    <citation type="journal article" date="2025" name="Microbiol. Resour. Announc.">
        <title>Draft genome sequences for Neonectria magnoliae and Neonectria punicea, canker pathogens of Liriodendron tulipifera and Acer saccharum in West Virginia.</title>
        <authorList>
            <person name="Petronek H.M."/>
            <person name="Kasson M.T."/>
            <person name="Metheny A.M."/>
            <person name="Stauder C.M."/>
            <person name="Lovett B."/>
            <person name="Lynch S.C."/>
            <person name="Garnas J.R."/>
            <person name="Kasson L.R."/>
            <person name="Stajich J.E."/>
        </authorList>
    </citation>
    <scope>NUCLEOTIDE SEQUENCE [LARGE SCALE GENOMIC DNA]</scope>
    <source>
        <strain evidence="6 7">NRRL 64651</strain>
    </source>
</reference>
<feature type="repeat" description="ANK" evidence="3">
    <location>
        <begin position="1776"/>
        <end position="1804"/>
    </location>
</feature>
<feature type="region of interest" description="Disordered" evidence="4">
    <location>
        <begin position="737"/>
        <end position="780"/>
    </location>
</feature>
<feature type="repeat" description="ANK" evidence="3">
    <location>
        <begin position="544"/>
        <end position="576"/>
    </location>
</feature>
<feature type="repeat" description="ANK" evidence="3">
    <location>
        <begin position="609"/>
        <end position="641"/>
    </location>
</feature>
<accession>A0ABR1HM19</accession>
<feature type="compositionally biased region" description="Basic and acidic residues" evidence="4">
    <location>
        <begin position="690"/>
        <end position="701"/>
    </location>
</feature>
<dbReference type="InterPro" id="IPR002110">
    <property type="entry name" value="Ankyrin_rpt"/>
</dbReference>
<dbReference type="SMART" id="SM00248">
    <property type="entry name" value="ANK"/>
    <property type="match status" value="24"/>
</dbReference>
<evidence type="ECO:0000313" key="7">
    <source>
        <dbReference type="Proteomes" id="UP001498421"/>
    </source>
</evidence>
<evidence type="ECO:0000256" key="1">
    <source>
        <dbReference type="ARBA" id="ARBA00022737"/>
    </source>
</evidence>
<feature type="repeat" description="ANK" evidence="3">
    <location>
        <begin position="1384"/>
        <end position="1416"/>
    </location>
</feature>
<protein>
    <recommendedName>
        <fullName evidence="5">Nephrocystin 3-like N-terminal domain-containing protein</fullName>
    </recommendedName>
</protein>
<gene>
    <name evidence="6" type="ORF">QQZ08_009655</name>
</gene>
<sequence length="1927" mass="210356">MALFSDTILVPSHAGSSWDSAFELVEDENLRLNLKKAVRIQKRDILVSAPHYSVHTPSLGITDDFRQPAVLQAVNDRQQECIQRKWKFKKENGEEIIIRDLLEKIAGCVRRFPKDSVLTVDDDAINDSFPWAVIRFLLRAAASDTQEFGARINLLEVISRLISIFHDFEPRFMEKNSSETPGSLIEARTRLNAELLIQLGTMVGNFKANGLVVMMKVPLKWTKTSNPRKDCSTVQAACFDLPSSQMLKYCKSLNPQSTDFVARQPYLGSGNAALCSVVVDDLITTSVNHPTAAPFAYLYCASQESESRQPSADHVMRTILEQLAFDRGRKTRLRHFLWSHYERQSALARASQLSLSKLGSQDCVQLILEMAEQESLIIVINAIDHIRGNNRYTLLDSLKRIVVHSGNVVKVFVSSSYDDHISSVLVPNETISLTTSDFRQDMGNCVEDVQVERHAGPPEAGFFQGQSEPQQVVSLAGTRNQVKATIKKAIEDGHIDLVRSCFIETMDPSEMLPDDAVTIGVLFGHTDVVELLLDQGLSIEAEGETGSPLVTASLLNHEALVLLLLRRGADVNASGKTGTALHIAAAKGHLSIMKLLIQGGAAVNQTTGFYRTALRAAASLGRLQAVKLLLNAGAKMNPGEYSEDAFYAAIERGHLEVVRLMLAKGYRFRHFNEDWVTCTLSAAPSRYRGFLRDASPEPKDRLSRRHGPDTNQTSTVELTIELRNVFGGYRDSCSPNALSLPEKTDNPQVLLSDNDVSGFDNSVDYDSGPDDADYPESDCSDYHYLGGGSGDSVDRRAPLEEAAFFGREDVVDVLLGASKTLDISDKDIVEAARVAAKRGCLLVVERLLEHVATRRFVDSSFELVMKAVLAFKDKNPLMVQNVMAIANRYCSSDQFSRLKMWSLTDVQKYEQVNDISAQTAERDFLNACEHGNLDLVAAIVESRHFAKIQPNDLSEGLQLSAVNGQTRVAELLLGPVVSEEEFTISDDCLIGAAAQGDLTLVRLLASRCQNQLSNPNLVGRMLIHACEQGNADVVRYLVEELSADVNETTTDMPLASLPRRLRTHRESPSMSLGSSPLYSPASSTAPEFYISPLQAAIRAFKVLEDPDEWMLPSKDIDHKQHEAVIKILLDNRADPDDLGGQRSYPIQAAAELCPKPVVKLLIEAGADLNLAGRDGSSLFRAAGRELAAAEILNMLLEEGADIPSDEADIRELLDQALRYFVGEVSRNRFNGYHADPDGRFVSSPSLEHVFKNGPGAVLRILLTVFPHLRATNEEYGLVLQMAAFLNDHIFVDLLISRGVDVNAPGYHYGTSLQAASRWGHEDMVMRLLQAGAQVNFLQGRWQTALRAAIAGGNEQVVRILLEHGADIQLAFKTDSMAFAGRESSTQTALQLAVRTDKVGVVQILLAAGADASGDESATLQDPKMMVDQHPLILSCQQGNAAMVHALLDAGAPVNVTGTTPPWHAYFDAESASPLHAAVKAEHTHIVQLLLSRGANVDKTVNECFSALILAAKSGQRAITRLLIEAKANVNYVADSSTALTFAIGGGHLEIVQDLLAAGTSVADATGIPNALVGARGRSEDTRGIELLTEAILSIDDPGDLIEDVFSEAIRYCNLRMIGTLLEYVPATKTRFFQACTAGFAPFVKRMLETGIISLNEPGDEGNSPLCVSALHLKPAIVRLLVGRGAELNSIGDEFGTPLMIALTSCAARRLAFPYSEAAKKLSSSLQIWYDNTWVPGEDSRIPRVGSRSLRRCEEIVGTLLDNGAGLGNVTGPFGPPLHLACLTGSKTVVQRILGEGADVNETGGYFQHALFAASAIQRADIVAVLLEHGASTRIQHQDFGSPLHLASKIADIASVQELLRHGANVLAADADGRSPREVAASMMEARQQWKGDHTKLRFRDDLLFALCKAEGMAVTQYLDYLQEEECS</sequence>
<feature type="compositionally biased region" description="Polar residues" evidence="4">
    <location>
        <begin position="746"/>
        <end position="755"/>
    </location>
</feature>
<comment type="caution">
    <text evidence="6">The sequence shown here is derived from an EMBL/GenBank/DDBJ whole genome shotgun (WGS) entry which is preliminary data.</text>
</comment>
<dbReference type="Proteomes" id="UP001498421">
    <property type="component" value="Unassembled WGS sequence"/>
</dbReference>
<evidence type="ECO:0000256" key="2">
    <source>
        <dbReference type="ARBA" id="ARBA00023043"/>
    </source>
</evidence>
<feature type="region of interest" description="Disordered" evidence="4">
    <location>
        <begin position="690"/>
        <end position="714"/>
    </location>
</feature>
<dbReference type="InterPro" id="IPR036770">
    <property type="entry name" value="Ankyrin_rpt-contain_sf"/>
</dbReference>
<dbReference type="PROSITE" id="PS50088">
    <property type="entry name" value="ANK_REPEAT"/>
    <property type="match status" value="11"/>
</dbReference>
<feature type="domain" description="Nephrocystin 3-like N-terminal" evidence="5">
    <location>
        <begin position="267"/>
        <end position="415"/>
    </location>
</feature>
<feature type="repeat" description="ANK" evidence="3">
    <location>
        <begin position="1660"/>
        <end position="1692"/>
    </location>
</feature>
<dbReference type="Gene3D" id="1.25.40.20">
    <property type="entry name" value="Ankyrin repeat-containing domain"/>
    <property type="match status" value="6"/>
</dbReference>
<dbReference type="PRINTS" id="PR01415">
    <property type="entry name" value="ANKYRIN"/>
</dbReference>
<dbReference type="Pfam" id="PF12796">
    <property type="entry name" value="Ank_2"/>
    <property type="match status" value="3"/>
</dbReference>
<organism evidence="6 7">
    <name type="scientific">Neonectria magnoliae</name>
    <dbReference type="NCBI Taxonomy" id="2732573"/>
    <lineage>
        <taxon>Eukaryota</taxon>
        <taxon>Fungi</taxon>
        <taxon>Dikarya</taxon>
        <taxon>Ascomycota</taxon>
        <taxon>Pezizomycotina</taxon>
        <taxon>Sordariomycetes</taxon>
        <taxon>Hypocreomycetidae</taxon>
        <taxon>Hypocreales</taxon>
        <taxon>Nectriaceae</taxon>
        <taxon>Neonectria</taxon>
    </lineage>
</organism>
<feature type="repeat" description="ANK" evidence="3">
    <location>
        <begin position="1307"/>
        <end position="1339"/>
    </location>
</feature>
<dbReference type="InterPro" id="IPR051165">
    <property type="entry name" value="Multifunctional_ANK_Repeat"/>
</dbReference>